<dbReference type="EMBL" id="LSSM01000429">
    <property type="protein sequence ID" value="OMJ28936.1"/>
    <property type="molecule type" value="Genomic_DNA"/>
</dbReference>
<dbReference type="SUPFAM" id="SSF53335">
    <property type="entry name" value="S-adenosyl-L-methionine-dependent methyltransferases"/>
    <property type="match status" value="1"/>
</dbReference>
<evidence type="ECO:0000256" key="4">
    <source>
        <dbReference type="ARBA" id="ARBA00022679"/>
    </source>
</evidence>
<proteinExistence type="inferred from homology"/>
<dbReference type="Proteomes" id="UP000187429">
    <property type="component" value="Unassembled WGS sequence"/>
</dbReference>
<evidence type="ECO:0000313" key="8">
    <source>
        <dbReference type="EMBL" id="OMJ28936.1"/>
    </source>
</evidence>
<comment type="catalytic activity">
    <reaction evidence="6 7">
        <text>L-arginyl-[protein] + 2 S-adenosyl-L-methionine = N(omega),N(omega)'-dimethyl-L-arginyl-[protein] + 2 S-adenosyl-L-homocysteine + 2 H(+)</text>
        <dbReference type="Rhea" id="RHEA:48108"/>
        <dbReference type="Rhea" id="RHEA-COMP:10532"/>
        <dbReference type="Rhea" id="RHEA-COMP:11992"/>
        <dbReference type="ChEBI" id="CHEBI:15378"/>
        <dbReference type="ChEBI" id="CHEBI:29965"/>
        <dbReference type="ChEBI" id="CHEBI:57856"/>
        <dbReference type="ChEBI" id="CHEBI:59789"/>
        <dbReference type="ChEBI" id="CHEBI:88221"/>
        <dbReference type="EC" id="2.1.1.320"/>
    </reaction>
</comment>
<comment type="caution">
    <text evidence="8">The sequence shown here is derived from an EMBL/GenBank/DDBJ whole genome shotgun (WGS) entry which is preliminary data.</text>
</comment>
<dbReference type="Gene3D" id="3.40.50.12710">
    <property type="match status" value="1"/>
</dbReference>
<name>A0A1R1YQ96_9FUNG</name>
<dbReference type="InterPro" id="IPR003788">
    <property type="entry name" value="NDUFAF7"/>
</dbReference>
<organism evidence="8 9">
    <name type="scientific">Smittium culicis</name>
    <dbReference type="NCBI Taxonomy" id="133412"/>
    <lineage>
        <taxon>Eukaryota</taxon>
        <taxon>Fungi</taxon>
        <taxon>Fungi incertae sedis</taxon>
        <taxon>Zoopagomycota</taxon>
        <taxon>Kickxellomycotina</taxon>
        <taxon>Harpellomycetes</taxon>
        <taxon>Harpellales</taxon>
        <taxon>Legeriomycetaceae</taxon>
        <taxon>Smittium</taxon>
    </lineage>
</organism>
<reference evidence="9" key="1">
    <citation type="submission" date="2017-01" db="EMBL/GenBank/DDBJ databases">
        <authorList>
            <person name="Wang Y."/>
            <person name="White M."/>
            <person name="Kvist S."/>
            <person name="Moncalvo J.-M."/>
        </authorList>
    </citation>
    <scope>NUCLEOTIDE SEQUENCE [LARGE SCALE GENOMIC DNA]</scope>
    <source>
        <strain evidence="9">ID-206-W2</strain>
    </source>
</reference>
<evidence type="ECO:0000256" key="1">
    <source>
        <dbReference type="ARBA" id="ARBA00004173"/>
    </source>
</evidence>
<evidence type="ECO:0000256" key="3">
    <source>
        <dbReference type="ARBA" id="ARBA00022603"/>
    </source>
</evidence>
<sequence>MRYAKINRDLNKIAAKISANSNCFNSANFIYKRSFSNSLITLEQKKDSRLDDLISTFFGPWWPKAEGDFFDNDVPIDMGRRVTSKELSELSNKVSKSKNESVNAIPKHVHMLASDFINNSLYNPYYGYFSKQALIFSTRESYKFRDIRDTNELLSMVGEMYKNMETELDGVESISRQIWHTPTELLKPWYGYSVANCILSKYKKQLDFLAKKGLGSSPLVIYEVGAGNGTLMVDIINYLKMNEPDIYQNMEYNIIEISPRLAKKQIARKLGSNYEEVSKKINVYNKSVFDWDIKDDRMCFVLAMEVVDNFPHDVIRYDFLTNEPFQSLVYIDKEGEFIERLEHLSDPKIIELLEIFSKIQYKSPLLKNQFLRDLRSKLPFAPNLTKPEYLPTSMHQMIKVLFNKFPNHSLIMSDFYELPDTVEGVNGPVVQTRYMGNMVPCSTFRVQPGWFDIFFPTNFELLKDIYSYELNKNMKLNQSQNGIPSVKDQEEISIMTQKEFAQKYANLSMTKTRSGENPMLDLYKNNKFLIA</sequence>
<comment type="similarity">
    <text evidence="2 7">Belongs to the NDUFAF7 family.</text>
</comment>
<keyword evidence="3 7" id="KW-0489">Methyltransferase</keyword>
<comment type="function">
    <text evidence="7">Arginine methyltransferase involved in the assembly or stability of mitochondrial NADH:ubiquinone oxidoreductase complex (complex I).</text>
</comment>
<evidence type="ECO:0000313" key="9">
    <source>
        <dbReference type="Proteomes" id="UP000187429"/>
    </source>
</evidence>
<dbReference type="PANTHER" id="PTHR12049">
    <property type="entry name" value="PROTEIN ARGININE METHYLTRANSFERASE NDUFAF7, MITOCHONDRIAL"/>
    <property type="match status" value="1"/>
</dbReference>
<keyword evidence="4 7" id="KW-0808">Transferase</keyword>
<dbReference type="Pfam" id="PF02636">
    <property type="entry name" value="Methyltransf_28"/>
    <property type="match status" value="1"/>
</dbReference>
<evidence type="ECO:0000256" key="5">
    <source>
        <dbReference type="ARBA" id="ARBA00023128"/>
    </source>
</evidence>
<evidence type="ECO:0000256" key="6">
    <source>
        <dbReference type="ARBA" id="ARBA00048612"/>
    </source>
</evidence>
<dbReference type="GO" id="GO:0005739">
    <property type="term" value="C:mitochondrion"/>
    <property type="evidence" value="ECO:0007669"/>
    <property type="project" value="UniProtKB-SubCell"/>
</dbReference>
<protein>
    <recommendedName>
        <fullName evidence="7">Protein arginine methyltransferase NDUFAF7</fullName>
        <ecNumber evidence="7">2.1.1.320</ecNumber>
    </recommendedName>
</protein>
<dbReference type="AlphaFoldDB" id="A0A1R1YQ96"/>
<dbReference type="EC" id="2.1.1.320" evidence="7"/>
<keyword evidence="8" id="KW-0830">Ubiquinone</keyword>
<accession>A0A1R1YQ96</accession>
<keyword evidence="5 7" id="KW-0496">Mitochondrion</keyword>
<dbReference type="PANTHER" id="PTHR12049:SF5">
    <property type="entry name" value="PROTEIN ARGININE METHYLTRANSFERASE NDUFAF7 HOMOLOG, MITOCHONDRIAL"/>
    <property type="match status" value="1"/>
</dbReference>
<evidence type="ECO:0000256" key="7">
    <source>
        <dbReference type="RuleBase" id="RU364114"/>
    </source>
</evidence>
<dbReference type="GO" id="GO:0032259">
    <property type="term" value="P:methylation"/>
    <property type="evidence" value="ECO:0007669"/>
    <property type="project" value="UniProtKB-KW"/>
</dbReference>
<comment type="subcellular location">
    <subcellularLocation>
        <location evidence="1 7">Mitochondrion</location>
    </subcellularLocation>
</comment>
<dbReference type="OrthoDB" id="17415at2759"/>
<gene>
    <name evidence="8" type="ORF">AYI69_g1581</name>
</gene>
<dbReference type="GO" id="GO:0035243">
    <property type="term" value="F:protein-arginine omega-N symmetric methyltransferase activity"/>
    <property type="evidence" value="ECO:0007669"/>
    <property type="project" value="UniProtKB-EC"/>
</dbReference>
<keyword evidence="9" id="KW-1185">Reference proteome</keyword>
<evidence type="ECO:0000256" key="2">
    <source>
        <dbReference type="ARBA" id="ARBA00005891"/>
    </source>
</evidence>
<dbReference type="InterPro" id="IPR029063">
    <property type="entry name" value="SAM-dependent_MTases_sf"/>
</dbReference>
<dbReference type="InterPro" id="IPR038375">
    <property type="entry name" value="NDUFAF7_sf"/>
</dbReference>